<dbReference type="OMA" id="IELYRLP"/>
<evidence type="ECO:0000256" key="2">
    <source>
        <dbReference type="ARBA" id="ARBA00022491"/>
    </source>
</evidence>
<dbReference type="InterPro" id="IPR001005">
    <property type="entry name" value="SANT/Myb"/>
</dbReference>
<keyword evidence="3" id="KW-0677">Repeat</keyword>
<keyword evidence="2" id="KW-0678">Repressor</keyword>
<feature type="region of interest" description="Disordered" evidence="10">
    <location>
        <begin position="1"/>
        <end position="21"/>
    </location>
</feature>
<evidence type="ECO:0000256" key="1">
    <source>
        <dbReference type="ARBA" id="ARBA00004123"/>
    </source>
</evidence>
<dbReference type="STRING" id="61819.ENSACIP00000029331"/>
<keyword evidence="7" id="KW-0539">Nucleus</keyword>
<evidence type="ECO:0000259" key="11">
    <source>
        <dbReference type="PROSITE" id="PS51156"/>
    </source>
</evidence>
<feature type="coiled-coil region" evidence="9">
    <location>
        <begin position="228"/>
        <end position="255"/>
    </location>
</feature>
<name>A0A3Q0TB98_AMPCI</name>
<dbReference type="GO" id="GO:0005667">
    <property type="term" value="C:transcription regulator complex"/>
    <property type="evidence" value="ECO:0007669"/>
    <property type="project" value="TreeGrafter"/>
</dbReference>
<dbReference type="PROSITE" id="PS51293">
    <property type="entry name" value="SANT"/>
    <property type="match status" value="2"/>
</dbReference>
<dbReference type="Ensembl" id="ENSACIT00000030109.1">
    <property type="protein sequence ID" value="ENSACIP00000029331.1"/>
    <property type="gene ID" value="ENSACIG00000022713.1"/>
</dbReference>
<comment type="subcellular location">
    <subcellularLocation>
        <location evidence="1">Nucleus</location>
    </subcellularLocation>
</comment>
<dbReference type="GO" id="GO:0006357">
    <property type="term" value="P:regulation of transcription by RNA polymerase II"/>
    <property type="evidence" value="ECO:0007669"/>
    <property type="project" value="TreeGrafter"/>
</dbReference>
<feature type="region of interest" description="Disordered" evidence="10">
    <location>
        <begin position="355"/>
        <end position="376"/>
    </location>
</feature>
<evidence type="ECO:0000313" key="13">
    <source>
        <dbReference type="Ensembl" id="ENSACIP00000029331.1"/>
    </source>
</evidence>
<evidence type="ECO:0000256" key="4">
    <source>
        <dbReference type="ARBA" id="ARBA00023015"/>
    </source>
</evidence>
<dbReference type="GO" id="GO:0003714">
    <property type="term" value="F:transcription corepressor activity"/>
    <property type="evidence" value="ECO:0007669"/>
    <property type="project" value="TreeGrafter"/>
</dbReference>
<dbReference type="AlphaFoldDB" id="A0A3Q0TB98"/>
<comment type="similarity">
    <text evidence="8">Belongs to the CoREST family.</text>
</comment>
<dbReference type="GeneTree" id="ENSGT00940000155654"/>
<keyword evidence="4" id="KW-0805">Transcription regulation</keyword>
<feature type="domain" description="SANT" evidence="12">
    <location>
        <begin position="271"/>
        <end position="322"/>
    </location>
</feature>
<dbReference type="InterPro" id="IPR000949">
    <property type="entry name" value="ELM2_dom"/>
</dbReference>
<dbReference type="InterPro" id="IPR049048">
    <property type="entry name" value="REST_helical"/>
</dbReference>
<keyword evidence="14" id="KW-1185">Reference proteome</keyword>
<dbReference type="FunFam" id="4.10.1240.50:FF:000002">
    <property type="entry name" value="REST corepressor isoform X1"/>
    <property type="match status" value="1"/>
</dbReference>
<feature type="compositionally biased region" description="Basic and acidic residues" evidence="10">
    <location>
        <begin position="362"/>
        <end position="376"/>
    </location>
</feature>
<dbReference type="PROSITE" id="PS51156">
    <property type="entry name" value="ELM2"/>
    <property type="match status" value="1"/>
</dbReference>
<dbReference type="Gene3D" id="1.20.58.1880">
    <property type="match status" value="1"/>
</dbReference>
<evidence type="ECO:0000256" key="3">
    <source>
        <dbReference type="ARBA" id="ARBA00022737"/>
    </source>
</evidence>
<dbReference type="Pfam" id="PF00249">
    <property type="entry name" value="Myb_DNA-binding"/>
    <property type="match status" value="2"/>
</dbReference>
<dbReference type="Pfam" id="PF20878">
    <property type="entry name" value="REST_helical"/>
    <property type="match status" value="1"/>
</dbReference>
<evidence type="ECO:0000313" key="14">
    <source>
        <dbReference type="Proteomes" id="UP000261340"/>
    </source>
</evidence>
<dbReference type="Gene3D" id="1.10.10.60">
    <property type="entry name" value="Homeodomain-like"/>
    <property type="match status" value="1"/>
</dbReference>
<feature type="region of interest" description="Disordered" evidence="10">
    <location>
        <begin position="139"/>
        <end position="205"/>
    </location>
</feature>
<feature type="compositionally biased region" description="Basic and acidic residues" evidence="10">
    <location>
        <begin position="173"/>
        <end position="183"/>
    </location>
</feature>
<dbReference type="Proteomes" id="UP000261340">
    <property type="component" value="Unplaced"/>
</dbReference>
<keyword evidence="5 9" id="KW-0175">Coiled coil</keyword>
<evidence type="ECO:0000256" key="10">
    <source>
        <dbReference type="SAM" id="MobiDB-lite"/>
    </source>
</evidence>
<keyword evidence="6" id="KW-0804">Transcription</keyword>
<organism evidence="13 14">
    <name type="scientific">Amphilophus citrinellus</name>
    <name type="common">Midas cichlid</name>
    <name type="synonym">Cichlasoma citrinellum</name>
    <dbReference type="NCBI Taxonomy" id="61819"/>
    <lineage>
        <taxon>Eukaryota</taxon>
        <taxon>Metazoa</taxon>
        <taxon>Chordata</taxon>
        <taxon>Craniata</taxon>
        <taxon>Vertebrata</taxon>
        <taxon>Euteleostomi</taxon>
        <taxon>Actinopterygii</taxon>
        <taxon>Neopterygii</taxon>
        <taxon>Teleostei</taxon>
        <taxon>Neoteleostei</taxon>
        <taxon>Acanthomorphata</taxon>
        <taxon>Ovalentaria</taxon>
        <taxon>Cichlomorphae</taxon>
        <taxon>Cichliformes</taxon>
        <taxon>Cichlidae</taxon>
        <taxon>New World cichlids</taxon>
        <taxon>Cichlasomatinae</taxon>
        <taxon>Heroini</taxon>
        <taxon>Amphilophus</taxon>
    </lineage>
</organism>
<dbReference type="FunFam" id="1.10.10.60:FF:000033">
    <property type="entry name" value="REST corepressor 3"/>
    <property type="match status" value="1"/>
</dbReference>
<dbReference type="CDD" id="cd00167">
    <property type="entry name" value="SANT"/>
    <property type="match status" value="1"/>
</dbReference>
<feature type="domain" description="ELM2" evidence="11">
    <location>
        <begin position="1"/>
        <end position="84"/>
    </location>
</feature>
<dbReference type="InterPro" id="IPR051066">
    <property type="entry name" value="Trans_reg/Corepressor"/>
</dbReference>
<sequence>MLERNPEGKRRGRAPGGGPGGAKTLENLGMLVWIPNSCLNQTQLDEYIAIAKEKHGYNMEQALGMLFWHKHNIEKSLADLPNFTPFPDEWTVEDRVLFEQAFSFHGKSFHRIQQMLPDKSMASLVRFYYSWKKSRSKTSLMDRQTRKHKRERDDSDDEVEDGNGNSPSDLELDANKDDRKEPPAHTVDGVEMGRGKASQRMKKRPPRGMFLNQQDVVSLSSSSPQGLIRQLDSQLVSIKRQIQTIKQTNSALKEKLGSGVDEFRLTEVNQKFNNRWTTEEQLLAVQAIRKYGRDFQAISDVIGNKSVVQVKNFLVNYRRRFNLDEVLQEWEAEHGMEAVAEGGEDDKMEEKMEACPTEEDEITPKQTREVRTQIPV</sequence>
<evidence type="ECO:0000256" key="9">
    <source>
        <dbReference type="SAM" id="Coils"/>
    </source>
</evidence>
<dbReference type="PANTHER" id="PTHR16089:SF11">
    <property type="entry name" value="REST COREPRESSOR 1"/>
    <property type="match status" value="1"/>
</dbReference>
<feature type="domain" description="SANT" evidence="12">
    <location>
        <begin position="85"/>
        <end position="136"/>
    </location>
</feature>
<evidence type="ECO:0000256" key="8">
    <source>
        <dbReference type="ARBA" id="ARBA00038011"/>
    </source>
</evidence>
<dbReference type="SUPFAM" id="SSF46689">
    <property type="entry name" value="Homeodomain-like"/>
    <property type="match status" value="2"/>
</dbReference>
<evidence type="ECO:0000256" key="6">
    <source>
        <dbReference type="ARBA" id="ARBA00023163"/>
    </source>
</evidence>
<evidence type="ECO:0000259" key="12">
    <source>
        <dbReference type="PROSITE" id="PS51293"/>
    </source>
</evidence>
<reference evidence="13" key="2">
    <citation type="submission" date="2025-09" db="UniProtKB">
        <authorList>
            <consortium name="Ensembl"/>
        </authorList>
    </citation>
    <scope>IDENTIFICATION</scope>
</reference>
<reference evidence="13" key="1">
    <citation type="submission" date="2025-08" db="UniProtKB">
        <authorList>
            <consortium name="Ensembl"/>
        </authorList>
    </citation>
    <scope>IDENTIFICATION</scope>
</reference>
<protein>
    <submittedName>
        <fullName evidence="13">REST corepressor 1</fullName>
    </submittedName>
</protein>
<dbReference type="SMART" id="SM00717">
    <property type="entry name" value="SANT"/>
    <property type="match status" value="2"/>
</dbReference>
<accession>A0A3Q0TB98</accession>
<dbReference type="InterPro" id="IPR017884">
    <property type="entry name" value="SANT_dom"/>
</dbReference>
<dbReference type="FunFam" id="1.20.58.1880:FF:000001">
    <property type="entry name" value="REST corepressor 1"/>
    <property type="match status" value="1"/>
</dbReference>
<proteinExistence type="inferred from homology"/>
<dbReference type="InterPro" id="IPR009057">
    <property type="entry name" value="Homeodomain-like_sf"/>
</dbReference>
<dbReference type="PANTHER" id="PTHR16089">
    <property type="entry name" value="REST COREPRESSOR COREST PROTEIN-RELATED"/>
    <property type="match status" value="1"/>
</dbReference>
<evidence type="ECO:0000256" key="5">
    <source>
        <dbReference type="ARBA" id="ARBA00023054"/>
    </source>
</evidence>
<dbReference type="GO" id="GO:0000118">
    <property type="term" value="C:histone deacetylase complex"/>
    <property type="evidence" value="ECO:0007669"/>
    <property type="project" value="TreeGrafter"/>
</dbReference>
<evidence type="ECO:0000256" key="7">
    <source>
        <dbReference type="ARBA" id="ARBA00023242"/>
    </source>
</evidence>